<accession>A0ACB9FYE4</accession>
<dbReference type="EMBL" id="CM042032">
    <property type="protein sequence ID" value="KAI3775840.1"/>
    <property type="molecule type" value="Genomic_DNA"/>
</dbReference>
<protein>
    <submittedName>
        <fullName evidence="1">Uncharacterized protein</fullName>
    </submittedName>
</protein>
<sequence>MLTILYRMKTGSSILQLSPNALLRFMKEDGISPEDARRIVTNEGLEERDCTRPLYEVAPNFQYREDNTRYTVERLEGVNNTRNIVLKLIENFGTRGRHYPIIAFCYELASLKDNDVASNTSMQNPYRWGAYNNIDDIHLDRNHNDIGRRKAHRYAMLITGLCTTVDEPKLMDFSVEIKNSWGPNWGVGGYAWVTADIFDFIGVPVMHGDDAMIVG</sequence>
<evidence type="ECO:0000313" key="1">
    <source>
        <dbReference type="EMBL" id="KAI3775840.1"/>
    </source>
</evidence>
<organism evidence="1 2">
    <name type="scientific">Smallanthus sonchifolius</name>
    <dbReference type="NCBI Taxonomy" id="185202"/>
    <lineage>
        <taxon>Eukaryota</taxon>
        <taxon>Viridiplantae</taxon>
        <taxon>Streptophyta</taxon>
        <taxon>Embryophyta</taxon>
        <taxon>Tracheophyta</taxon>
        <taxon>Spermatophyta</taxon>
        <taxon>Magnoliopsida</taxon>
        <taxon>eudicotyledons</taxon>
        <taxon>Gunneridae</taxon>
        <taxon>Pentapetalae</taxon>
        <taxon>asterids</taxon>
        <taxon>campanulids</taxon>
        <taxon>Asterales</taxon>
        <taxon>Asteraceae</taxon>
        <taxon>Asteroideae</taxon>
        <taxon>Heliantheae alliance</taxon>
        <taxon>Millerieae</taxon>
        <taxon>Smallanthus</taxon>
    </lineage>
</organism>
<keyword evidence="2" id="KW-1185">Reference proteome</keyword>
<evidence type="ECO:0000313" key="2">
    <source>
        <dbReference type="Proteomes" id="UP001056120"/>
    </source>
</evidence>
<reference evidence="2" key="1">
    <citation type="journal article" date="2022" name="Mol. Ecol. Resour.">
        <title>The genomes of chicory, endive, great burdock and yacon provide insights into Asteraceae palaeo-polyploidization history and plant inulin production.</title>
        <authorList>
            <person name="Fan W."/>
            <person name="Wang S."/>
            <person name="Wang H."/>
            <person name="Wang A."/>
            <person name="Jiang F."/>
            <person name="Liu H."/>
            <person name="Zhao H."/>
            <person name="Xu D."/>
            <person name="Zhang Y."/>
        </authorList>
    </citation>
    <scope>NUCLEOTIDE SEQUENCE [LARGE SCALE GENOMIC DNA]</scope>
    <source>
        <strain evidence="2">cv. Yunnan</strain>
    </source>
</reference>
<name>A0ACB9FYE4_9ASTR</name>
<dbReference type="Proteomes" id="UP001056120">
    <property type="component" value="Linkage Group LG15"/>
</dbReference>
<comment type="caution">
    <text evidence="1">The sequence shown here is derived from an EMBL/GenBank/DDBJ whole genome shotgun (WGS) entry which is preliminary data.</text>
</comment>
<gene>
    <name evidence="1" type="ORF">L1987_45595</name>
</gene>
<proteinExistence type="predicted"/>
<reference evidence="1 2" key="2">
    <citation type="journal article" date="2022" name="Mol. Ecol. Resour.">
        <title>The genomes of chicory, endive, great burdock and yacon provide insights into Asteraceae paleo-polyploidization history and plant inulin production.</title>
        <authorList>
            <person name="Fan W."/>
            <person name="Wang S."/>
            <person name="Wang H."/>
            <person name="Wang A."/>
            <person name="Jiang F."/>
            <person name="Liu H."/>
            <person name="Zhao H."/>
            <person name="Xu D."/>
            <person name="Zhang Y."/>
        </authorList>
    </citation>
    <scope>NUCLEOTIDE SEQUENCE [LARGE SCALE GENOMIC DNA]</scope>
    <source>
        <strain evidence="2">cv. Yunnan</strain>
        <tissue evidence="1">Leaves</tissue>
    </source>
</reference>